<reference evidence="4" key="1">
    <citation type="submission" date="2023-10" db="EMBL/GenBank/DDBJ databases">
        <title>Genome assembly of Pristionchus species.</title>
        <authorList>
            <person name="Yoshida K."/>
            <person name="Sommer R.J."/>
        </authorList>
    </citation>
    <scope>NUCLEOTIDE SEQUENCE</scope>
    <source>
        <strain evidence="4">RS0144</strain>
    </source>
</reference>
<dbReference type="InterPro" id="IPR003582">
    <property type="entry name" value="ShKT_dom"/>
</dbReference>
<dbReference type="PROSITE" id="PS51670">
    <property type="entry name" value="SHKT"/>
    <property type="match status" value="1"/>
</dbReference>
<protein>
    <recommendedName>
        <fullName evidence="3">ShKT domain-containing protein</fullName>
    </recommendedName>
</protein>
<proteinExistence type="predicted"/>
<feature type="non-terminal residue" evidence="4">
    <location>
        <position position="188"/>
    </location>
</feature>
<comment type="caution">
    <text evidence="4">The sequence shown here is derived from an EMBL/GenBank/DDBJ whole genome shotgun (WGS) entry which is preliminary data.</text>
</comment>
<feature type="non-terminal residue" evidence="4">
    <location>
        <position position="1"/>
    </location>
</feature>
<feature type="disulfide bond" evidence="1">
    <location>
        <begin position="67"/>
        <end position="101"/>
    </location>
</feature>
<evidence type="ECO:0000313" key="4">
    <source>
        <dbReference type="EMBL" id="GMS83580.1"/>
    </source>
</evidence>
<feature type="compositionally biased region" description="Low complexity" evidence="2">
    <location>
        <begin position="109"/>
        <end position="121"/>
    </location>
</feature>
<keyword evidence="1" id="KW-1015">Disulfide bond</keyword>
<evidence type="ECO:0000259" key="3">
    <source>
        <dbReference type="PROSITE" id="PS51670"/>
    </source>
</evidence>
<feature type="domain" description="ShKT" evidence="3">
    <location>
        <begin position="67"/>
        <end position="101"/>
    </location>
</feature>
<comment type="caution">
    <text evidence="1">Lacks conserved residue(s) required for the propagation of feature annotation.</text>
</comment>
<evidence type="ECO:0000256" key="2">
    <source>
        <dbReference type="SAM" id="MobiDB-lite"/>
    </source>
</evidence>
<dbReference type="SMART" id="SM00254">
    <property type="entry name" value="ShKT"/>
    <property type="match status" value="1"/>
</dbReference>
<feature type="compositionally biased region" description="Low complexity" evidence="2">
    <location>
        <begin position="147"/>
        <end position="158"/>
    </location>
</feature>
<evidence type="ECO:0000313" key="5">
    <source>
        <dbReference type="Proteomes" id="UP001432027"/>
    </source>
</evidence>
<dbReference type="EMBL" id="BTSX01000002">
    <property type="protein sequence ID" value="GMS83580.1"/>
    <property type="molecule type" value="Genomic_DNA"/>
</dbReference>
<organism evidence="4 5">
    <name type="scientific">Pristionchus entomophagus</name>
    <dbReference type="NCBI Taxonomy" id="358040"/>
    <lineage>
        <taxon>Eukaryota</taxon>
        <taxon>Metazoa</taxon>
        <taxon>Ecdysozoa</taxon>
        <taxon>Nematoda</taxon>
        <taxon>Chromadorea</taxon>
        <taxon>Rhabditida</taxon>
        <taxon>Rhabditina</taxon>
        <taxon>Diplogasteromorpha</taxon>
        <taxon>Diplogasteroidea</taxon>
        <taxon>Neodiplogasteridae</taxon>
        <taxon>Pristionchus</taxon>
    </lineage>
</organism>
<accession>A0AAV5SU41</accession>
<evidence type="ECO:0000256" key="1">
    <source>
        <dbReference type="PROSITE-ProRule" id="PRU01005"/>
    </source>
</evidence>
<dbReference type="AlphaFoldDB" id="A0AAV5SU41"/>
<feature type="region of interest" description="Disordered" evidence="2">
    <location>
        <begin position="109"/>
        <end position="159"/>
    </location>
</feature>
<dbReference type="Proteomes" id="UP001432027">
    <property type="component" value="Unassembled WGS sequence"/>
</dbReference>
<name>A0AAV5SU41_9BILA</name>
<sequence length="188" mass="20907">SRLRSSASRRLRPTVGTANSDEIYHQNMRQTPLIIAAFAAIALLSTLAEASDDDPITSRFKCRANGCCDHHEWCRFWASVGECKTNEEWMEDNCQLACGTCRKVQAKTTTTTRARPFTTRPTPAPTTPRRPQTTPAPITAPPPPPQTTTTRRPATAAPLSSFSRTFVRVTPQQQFFSAGFQQQLQLQL</sequence>
<keyword evidence="5" id="KW-1185">Reference proteome</keyword>
<gene>
    <name evidence="4" type="ORF">PENTCL1PPCAC_5755</name>
</gene>
<dbReference type="Pfam" id="PF01549">
    <property type="entry name" value="ShK"/>
    <property type="match status" value="1"/>
</dbReference>